<feature type="compositionally biased region" description="Acidic residues" evidence="1">
    <location>
        <begin position="189"/>
        <end position="199"/>
    </location>
</feature>
<feature type="compositionally biased region" description="Acidic residues" evidence="1">
    <location>
        <begin position="570"/>
        <end position="579"/>
    </location>
</feature>
<feature type="compositionally biased region" description="Polar residues" evidence="1">
    <location>
        <begin position="1048"/>
        <end position="1060"/>
    </location>
</feature>
<feature type="compositionally biased region" description="Polar residues" evidence="1">
    <location>
        <begin position="17"/>
        <end position="27"/>
    </location>
</feature>
<feature type="compositionally biased region" description="Basic and acidic residues" evidence="1">
    <location>
        <begin position="298"/>
        <end position="323"/>
    </location>
</feature>
<feature type="compositionally biased region" description="Polar residues" evidence="1">
    <location>
        <begin position="324"/>
        <end position="334"/>
    </location>
</feature>
<feature type="compositionally biased region" description="Basic and acidic residues" evidence="1">
    <location>
        <begin position="359"/>
        <end position="372"/>
    </location>
</feature>
<evidence type="ECO:0000313" key="2">
    <source>
        <dbReference type="EMBL" id="KAK5992585.1"/>
    </source>
</evidence>
<feature type="compositionally biased region" description="Polar residues" evidence="1">
    <location>
        <begin position="844"/>
        <end position="853"/>
    </location>
</feature>
<feature type="compositionally biased region" description="Acidic residues" evidence="1">
    <location>
        <begin position="617"/>
        <end position="626"/>
    </location>
</feature>
<evidence type="ECO:0000256" key="1">
    <source>
        <dbReference type="SAM" id="MobiDB-lite"/>
    </source>
</evidence>
<evidence type="ECO:0000313" key="3">
    <source>
        <dbReference type="Proteomes" id="UP001338125"/>
    </source>
</evidence>
<sequence length="1158" mass="127650">MDRARRTAVNRRKTMGASASPQSNSDASLDHRPSASPVMAHATNTHTHAHTPQTAPQGRRANKSLQQAFTFSTPAPNRSQNLRKRSKTMDDYSVADEDFENGSPKKGGHSLRKRARVDYTLEQIDDAVEVPNSTASRNKKRKSEVTYGSENLYGSGLKRRGASVDADTPSSRRRNPARKTSEMTAYKEEMDEDENDVQDTIEVGVPYSDCEKSDDDHDHDHDHMDHSNISTSDHSNEAPQKPTSNNSHQDTAAEESNGTVSNKEADSPTNKKSSDESLTNAIQGSTNHVTDNVEAEPGEPKVKFRDSFKMSNDRAYAQDKSKLSCDTLQTPSDNEQVDKGKLSPVSPTAPNHPFLAANSDEKVDAPEDHTESEPQPVEKQALQDPSINPRVDDEAKPQSPKGDLISSPTQLHDTLAIPMVNITEAPTAVPETEKEEIIRVSSPEPITKDMAQLPPSPAPEPTAADSAEIASAEVQPTETTDAATEPASSQSTQAQDSQEKADTNSTVSEPVQIVHFKPQPTPVGRWAHLTPYLDGEFICYPEKKSQTEDEAVAGEDQTSEDKDTANDMEPMVDDIDDMPDVAGIEAPTPALNTPIRGSPVPESVDPTVPNSPAPGGDDGDEVDVSESQEPPDRRRIFRYRKVRNPEEYISAIENFEDMPTTDLYELLDAINLSLVEWQHEWTSLGKIVDDYENSLRRRAADSKYESRTRNFHQHGINYEEPEFAVKGYKAKDKDVMSETRYLQGQDRVMAAAYGFEYDPHPSKIGRQNPQAQQSGIMTRGRSLRNQPKPTAKATEADEVTGKRQRKPVQVFDTATQDVSRSSTPVPPRGRRRRTANENDDVQPTAASSFNGDPNSDGEGLDAKRRKRIPRQQQQKVAVPSIVEDLAPPPPTIEEPSVRDTPSRSGRRARIKQPVKYDDDNFSFQFVDEEPPAEPKPPKRRHILTLKIPRGKNFSEPSSAITDNGDSRPSTASSESSSHTAESSYSFRPKRQKRFRDDPDEEEEASQAPKKRTKRGGDEVATPIDLIAPEAQQGTTHRKIQKIKVVRTTPASRKGTPSSLPNAEEGDEPQKDYKSMTKSEKMSASMKSRWANGNMAGAVEKRKATLAAKKAAQAAADQRGGLIAPKLKATKPTKKESNEDSSAPSFSQNVNGMSYSFHA</sequence>
<feature type="compositionally biased region" description="Basic residues" evidence="1">
    <location>
        <begin position="1"/>
        <end position="14"/>
    </location>
</feature>
<feature type="compositionally biased region" description="Basic and acidic residues" evidence="1">
    <location>
        <begin position="1067"/>
        <end position="1080"/>
    </location>
</feature>
<accession>A0ABR0SLE2</accession>
<feature type="compositionally biased region" description="Basic and acidic residues" evidence="1">
    <location>
        <begin position="179"/>
        <end position="188"/>
    </location>
</feature>
<feature type="compositionally biased region" description="Polar residues" evidence="1">
    <location>
        <begin position="227"/>
        <end position="290"/>
    </location>
</feature>
<gene>
    <name evidence="2" type="ORF">PT974_05999</name>
</gene>
<feature type="compositionally biased region" description="Polar residues" evidence="1">
    <location>
        <begin position="954"/>
        <end position="968"/>
    </location>
</feature>
<organism evidence="2 3">
    <name type="scientific">Cladobotryum mycophilum</name>
    <dbReference type="NCBI Taxonomy" id="491253"/>
    <lineage>
        <taxon>Eukaryota</taxon>
        <taxon>Fungi</taxon>
        <taxon>Dikarya</taxon>
        <taxon>Ascomycota</taxon>
        <taxon>Pezizomycotina</taxon>
        <taxon>Sordariomycetes</taxon>
        <taxon>Hypocreomycetidae</taxon>
        <taxon>Hypocreales</taxon>
        <taxon>Hypocreaceae</taxon>
        <taxon>Cladobotryum</taxon>
    </lineage>
</organism>
<feature type="region of interest" description="Disordered" evidence="1">
    <location>
        <begin position="129"/>
        <end position="525"/>
    </location>
</feature>
<feature type="compositionally biased region" description="Polar residues" evidence="1">
    <location>
        <begin position="63"/>
        <end position="80"/>
    </location>
</feature>
<feature type="compositionally biased region" description="Polar residues" evidence="1">
    <location>
        <begin position="1139"/>
        <end position="1158"/>
    </location>
</feature>
<protein>
    <submittedName>
        <fullName evidence="2">Uncharacterized protein</fullName>
    </submittedName>
</protein>
<comment type="caution">
    <text evidence="2">The sequence shown here is derived from an EMBL/GenBank/DDBJ whole genome shotgun (WGS) entry which is preliminary data.</text>
</comment>
<keyword evidence="3" id="KW-1185">Reference proteome</keyword>
<reference evidence="2 3" key="1">
    <citation type="submission" date="2024-01" db="EMBL/GenBank/DDBJ databases">
        <title>Complete genome of Cladobotryum mycophilum ATHUM6906.</title>
        <authorList>
            <person name="Christinaki A.C."/>
            <person name="Myridakis A.I."/>
            <person name="Kouvelis V.N."/>
        </authorList>
    </citation>
    <scope>NUCLEOTIDE SEQUENCE [LARGE SCALE GENOMIC DNA]</scope>
    <source>
        <strain evidence="2 3">ATHUM6906</strain>
    </source>
</reference>
<feature type="compositionally biased region" description="Low complexity" evidence="1">
    <location>
        <begin position="1104"/>
        <end position="1115"/>
    </location>
</feature>
<feature type="compositionally biased region" description="Low complexity" evidence="1">
    <location>
        <begin position="40"/>
        <end position="57"/>
    </location>
</feature>
<name>A0ABR0SLE2_9HYPO</name>
<feature type="region of interest" description="Disordered" evidence="1">
    <location>
        <begin position="759"/>
        <end position="1086"/>
    </location>
</feature>
<dbReference type="Proteomes" id="UP001338125">
    <property type="component" value="Unassembled WGS sequence"/>
</dbReference>
<proteinExistence type="predicted"/>
<feature type="compositionally biased region" description="Low complexity" evidence="1">
    <location>
        <begin position="476"/>
        <end position="496"/>
    </location>
</feature>
<feature type="compositionally biased region" description="Basic residues" evidence="1">
    <location>
        <begin position="1035"/>
        <end position="1044"/>
    </location>
</feature>
<feature type="region of interest" description="Disordered" evidence="1">
    <location>
        <begin position="544"/>
        <end position="633"/>
    </location>
</feature>
<feature type="compositionally biased region" description="Basic and acidic residues" evidence="1">
    <location>
        <begin position="209"/>
        <end position="226"/>
    </location>
</feature>
<feature type="region of interest" description="Disordered" evidence="1">
    <location>
        <begin position="1099"/>
        <end position="1158"/>
    </location>
</feature>
<feature type="compositionally biased region" description="Polar residues" evidence="1">
    <location>
        <begin position="765"/>
        <end position="776"/>
    </location>
</feature>
<feature type="region of interest" description="Disordered" evidence="1">
    <location>
        <begin position="1"/>
        <end position="114"/>
    </location>
</feature>
<feature type="compositionally biased region" description="Low complexity" evidence="1">
    <location>
        <begin position="969"/>
        <end position="985"/>
    </location>
</feature>
<dbReference type="EMBL" id="JAVFKD010000012">
    <property type="protein sequence ID" value="KAK5992585.1"/>
    <property type="molecule type" value="Genomic_DNA"/>
</dbReference>